<dbReference type="EMBL" id="LCFB01000001">
    <property type="protein sequence ID" value="KKS86320.1"/>
    <property type="molecule type" value="Genomic_DNA"/>
</dbReference>
<sequence length="411" mass="46160">MINKLKQCRICGNSKLTRFLPLGKIPLPNGFLKSADLKKDEPKYPLNVGICTSCGLVQLMEIVSPEIMFRNYVYIPSTSKTRMNNFAQIASTVRERFSVGPESLVIDIGSNDGSLLSYFKGYGIKTLGIDPATNLAKIAELKGIETINDFVSVELAKKIRRSKGPAKIITATNVVAHINDLHHLFTAVEIMLKDDGVFICEFPYLRDLIENNQFDTIYHEHLSYFSIKPLQVLITQEGLEFLDVERTPIDGGSLRVYLCKKQKSSKASPKINNLIKEEEEIGLYSTQTLHSFASRVRNLRTKLRAKLKSLKKKNQIIAAYGAAAKGNILLNYCEIGTSLIDFAVDSTPYKQGLFMPGSHIRIYPEAEILKRMPDYTLILAWNFAKEIMDKEKKYAAKGGKFIIPVPEVTIV</sequence>
<dbReference type="GO" id="GO:0008168">
    <property type="term" value="F:methyltransferase activity"/>
    <property type="evidence" value="ECO:0007669"/>
    <property type="project" value="UniProtKB-KW"/>
</dbReference>
<evidence type="ECO:0000259" key="2">
    <source>
        <dbReference type="Pfam" id="PF08484"/>
    </source>
</evidence>
<dbReference type="Gene3D" id="6.10.250.3100">
    <property type="match status" value="1"/>
</dbReference>
<keyword evidence="3" id="KW-0489">Methyltransferase</keyword>
<dbReference type="InterPro" id="IPR013691">
    <property type="entry name" value="MeTrfase_14"/>
</dbReference>
<dbReference type="GO" id="GO:0032259">
    <property type="term" value="P:methylation"/>
    <property type="evidence" value="ECO:0007669"/>
    <property type="project" value="UniProtKB-KW"/>
</dbReference>
<name>A0A0G1CKI1_9BACT</name>
<dbReference type="InterPro" id="IPR013630">
    <property type="entry name" value="Methyltransf_Zn-bd_dom_put"/>
</dbReference>
<gene>
    <name evidence="3" type="ORF">UV59_C0001G0043</name>
</gene>
<dbReference type="STRING" id="1618436.UV59_C0001G0043"/>
<dbReference type="Pfam" id="PF08484">
    <property type="entry name" value="Methyltransf_14"/>
    <property type="match status" value="1"/>
</dbReference>
<dbReference type="PANTHER" id="PTHR43861">
    <property type="entry name" value="TRANS-ACONITATE 2-METHYLTRANSFERASE-RELATED"/>
    <property type="match status" value="1"/>
</dbReference>
<dbReference type="Proteomes" id="UP000034543">
    <property type="component" value="Unassembled WGS sequence"/>
</dbReference>
<keyword evidence="3" id="KW-0808">Transferase</keyword>
<proteinExistence type="predicted"/>
<evidence type="ECO:0000313" key="4">
    <source>
        <dbReference type="Proteomes" id="UP000034543"/>
    </source>
</evidence>
<dbReference type="Pfam" id="PF08421">
    <property type="entry name" value="Methyltransf_13"/>
    <property type="match status" value="1"/>
</dbReference>
<dbReference type="InterPro" id="IPR029063">
    <property type="entry name" value="SAM-dependent_MTases_sf"/>
</dbReference>
<dbReference type="Gene3D" id="6.20.50.110">
    <property type="entry name" value="Methyltransferase, zinc-binding domain"/>
    <property type="match status" value="1"/>
</dbReference>
<accession>A0A0G1CKI1</accession>
<organism evidence="3 4">
    <name type="scientific">Candidatus Gottesmanbacteria bacterium GW2011_GWA1_43_11</name>
    <dbReference type="NCBI Taxonomy" id="1618436"/>
    <lineage>
        <taxon>Bacteria</taxon>
        <taxon>Candidatus Gottesmaniibacteriota</taxon>
    </lineage>
</organism>
<evidence type="ECO:0000313" key="3">
    <source>
        <dbReference type="EMBL" id="KKS86320.1"/>
    </source>
</evidence>
<feature type="domain" description="C-methyltransferase" evidence="2">
    <location>
        <begin position="248"/>
        <end position="406"/>
    </location>
</feature>
<dbReference type="SUPFAM" id="SSF53335">
    <property type="entry name" value="S-adenosyl-L-methionine-dependent methyltransferases"/>
    <property type="match status" value="1"/>
</dbReference>
<dbReference type="Gene3D" id="3.40.50.150">
    <property type="entry name" value="Vaccinia Virus protein VP39"/>
    <property type="match status" value="1"/>
</dbReference>
<dbReference type="Gene3D" id="3.40.50.720">
    <property type="entry name" value="NAD(P)-binding Rossmann-like Domain"/>
    <property type="match status" value="1"/>
</dbReference>
<dbReference type="PANTHER" id="PTHR43861:SF5">
    <property type="entry name" value="BLL5978 PROTEIN"/>
    <property type="match status" value="1"/>
</dbReference>
<reference evidence="3 4" key="1">
    <citation type="journal article" date="2015" name="Nature">
        <title>rRNA introns, odd ribosomes, and small enigmatic genomes across a large radiation of phyla.</title>
        <authorList>
            <person name="Brown C.T."/>
            <person name="Hug L.A."/>
            <person name="Thomas B.C."/>
            <person name="Sharon I."/>
            <person name="Castelle C.J."/>
            <person name="Singh A."/>
            <person name="Wilkins M.J."/>
            <person name="Williams K.H."/>
            <person name="Banfield J.F."/>
        </authorList>
    </citation>
    <scope>NUCLEOTIDE SEQUENCE [LARGE SCALE GENOMIC DNA]</scope>
</reference>
<evidence type="ECO:0000259" key="1">
    <source>
        <dbReference type="Pfam" id="PF08421"/>
    </source>
</evidence>
<dbReference type="Pfam" id="PF13489">
    <property type="entry name" value="Methyltransf_23"/>
    <property type="match status" value="1"/>
</dbReference>
<dbReference type="InterPro" id="IPR038576">
    <property type="entry name" value="Methyltransf_Zn-bd_dom_put_sf"/>
</dbReference>
<protein>
    <submittedName>
        <fullName evidence="3">C-methyltransferase</fullName>
    </submittedName>
</protein>
<dbReference type="AlphaFoldDB" id="A0A0G1CKI1"/>
<feature type="domain" description="Methyltransferase putative zinc binding" evidence="1">
    <location>
        <begin position="8"/>
        <end position="69"/>
    </location>
</feature>
<comment type="caution">
    <text evidence="3">The sequence shown here is derived from an EMBL/GenBank/DDBJ whole genome shotgun (WGS) entry which is preliminary data.</text>
</comment>